<dbReference type="GO" id="GO:0140359">
    <property type="term" value="F:ABC-type transporter activity"/>
    <property type="evidence" value="ECO:0007669"/>
    <property type="project" value="InterPro"/>
</dbReference>
<proteinExistence type="predicted"/>
<evidence type="ECO:0000256" key="5">
    <source>
        <dbReference type="SAM" id="Phobius"/>
    </source>
</evidence>
<gene>
    <name evidence="7" type="ORF">ET495_14055</name>
</gene>
<dbReference type="AlphaFoldDB" id="A0A4P6ENS5"/>
<dbReference type="Pfam" id="PF01061">
    <property type="entry name" value="ABC2_membrane"/>
    <property type="match status" value="1"/>
</dbReference>
<dbReference type="RefSeq" id="WP_129205310.1">
    <property type="nucleotide sequence ID" value="NZ_CP035495.1"/>
</dbReference>
<feature type="transmembrane region" description="Helical" evidence="5">
    <location>
        <begin position="77"/>
        <end position="106"/>
    </location>
</feature>
<keyword evidence="2 5" id="KW-0812">Transmembrane</keyword>
<feature type="domain" description="ABC-2 type transporter transmembrane" evidence="6">
    <location>
        <begin position="22"/>
        <end position="231"/>
    </location>
</feature>
<keyword evidence="3 5" id="KW-1133">Transmembrane helix</keyword>
<organism evidence="7 8">
    <name type="scientific">Xylanimonas allomyrinae</name>
    <dbReference type="NCBI Taxonomy" id="2509459"/>
    <lineage>
        <taxon>Bacteria</taxon>
        <taxon>Bacillati</taxon>
        <taxon>Actinomycetota</taxon>
        <taxon>Actinomycetes</taxon>
        <taxon>Micrococcales</taxon>
        <taxon>Promicromonosporaceae</taxon>
        <taxon>Xylanimonas</taxon>
    </lineage>
</organism>
<dbReference type="InterPro" id="IPR052902">
    <property type="entry name" value="ABC-2_transporter"/>
</dbReference>
<feature type="transmembrane region" description="Helical" evidence="5">
    <location>
        <begin position="127"/>
        <end position="152"/>
    </location>
</feature>
<dbReference type="InterPro" id="IPR013525">
    <property type="entry name" value="ABC2_TM"/>
</dbReference>
<name>A0A4P6ENS5_9MICO</name>
<feature type="transmembrane region" description="Helical" evidence="5">
    <location>
        <begin position="193"/>
        <end position="212"/>
    </location>
</feature>
<dbReference type="EMBL" id="CP035495">
    <property type="protein sequence ID" value="QAY64155.1"/>
    <property type="molecule type" value="Genomic_DNA"/>
</dbReference>
<dbReference type="KEGG" id="xyl:ET495_14055"/>
<feature type="transmembrane region" description="Helical" evidence="5">
    <location>
        <begin position="39"/>
        <end position="57"/>
    </location>
</feature>
<evidence type="ECO:0000256" key="2">
    <source>
        <dbReference type="ARBA" id="ARBA00022692"/>
    </source>
</evidence>
<evidence type="ECO:0000259" key="6">
    <source>
        <dbReference type="Pfam" id="PF01061"/>
    </source>
</evidence>
<dbReference type="OrthoDB" id="3217868at2"/>
<dbReference type="PANTHER" id="PTHR43027:SF2">
    <property type="entry name" value="TRANSPORT PERMEASE PROTEIN"/>
    <property type="match status" value="1"/>
</dbReference>
<comment type="subcellular location">
    <subcellularLocation>
        <location evidence="1">Membrane</location>
        <topology evidence="1">Multi-pass membrane protein</topology>
    </subcellularLocation>
</comment>
<evidence type="ECO:0000256" key="1">
    <source>
        <dbReference type="ARBA" id="ARBA00004141"/>
    </source>
</evidence>
<accession>A0A4P6ENS5</accession>
<evidence type="ECO:0000256" key="3">
    <source>
        <dbReference type="ARBA" id="ARBA00022989"/>
    </source>
</evidence>
<evidence type="ECO:0000313" key="8">
    <source>
        <dbReference type="Proteomes" id="UP000291758"/>
    </source>
</evidence>
<feature type="transmembrane region" description="Helical" evidence="5">
    <location>
        <begin position="164"/>
        <end position="186"/>
    </location>
</feature>
<keyword evidence="8" id="KW-1185">Reference proteome</keyword>
<dbReference type="PANTHER" id="PTHR43027">
    <property type="entry name" value="DOXORUBICIN RESISTANCE ABC TRANSPORTER PERMEASE PROTEIN DRRC-RELATED"/>
    <property type="match status" value="1"/>
</dbReference>
<protein>
    <submittedName>
        <fullName evidence="7">ABC transporter permease</fullName>
    </submittedName>
</protein>
<evidence type="ECO:0000313" key="7">
    <source>
        <dbReference type="EMBL" id="QAY64155.1"/>
    </source>
</evidence>
<sequence>MTSIASSAAPRAARPGLLGHGFATLLTTEAKVWLRDSSIFWVAFPTLILLLNLLMAPELREVAQGYGWEDVQGHPGYGSAVVLALLPGFIAMGMGMTTLAILPATFGGFREKGVLKLFSASPMRPQALFAAHAVINVAASLLGTVVMVAVAAAMTPVAMPQNLALTFAGILLGLAALLAIGSLVAAVVPKTNVGTIVGNTLFFVFLFVSGAVGGPASPGELLHEISRATPMGAAAQIIQHGWIGGETFPWIQMAVLTAWTLGCAPLAVKLFRWR</sequence>
<reference evidence="7 8" key="1">
    <citation type="submission" date="2019-01" db="EMBL/GenBank/DDBJ databases">
        <title>Genome sequencing of strain 2JSPR-7.</title>
        <authorList>
            <person name="Heo J."/>
            <person name="Kim S.-J."/>
            <person name="Kim J.-S."/>
            <person name="Hong S.-B."/>
            <person name="Kwon S.-W."/>
        </authorList>
    </citation>
    <scope>NUCLEOTIDE SEQUENCE [LARGE SCALE GENOMIC DNA]</scope>
    <source>
        <strain evidence="7 8">2JSPR-7</strain>
    </source>
</reference>
<dbReference type="Proteomes" id="UP000291758">
    <property type="component" value="Chromosome"/>
</dbReference>
<feature type="transmembrane region" description="Helical" evidence="5">
    <location>
        <begin position="250"/>
        <end position="271"/>
    </location>
</feature>
<evidence type="ECO:0000256" key="4">
    <source>
        <dbReference type="ARBA" id="ARBA00023136"/>
    </source>
</evidence>
<dbReference type="GO" id="GO:0016020">
    <property type="term" value="C:membrane"/>
    <property type="evidence" value="ECO:0007669"/>
    <property type="project" value="UniProtKB-SubCell"/>
</dbReference>
<keyword evidence="4 5" id="KW-0472">Membrane</keyword>